<proteinExistence type="predicted"/>
<comment type="caution">
    <text evidence="1">The sequence shown here is derived from an EMBL/GenBank/DDBJ whole genome shotgun (WGS) entry which is preliminary data.</text>
</comment>
<organism evidence="1 2">
    <name type="scientific">Apiospora aurea</name>
    <dbReference type="NCBI Taxonomy" id="335848"/>
    <lineage>
        <taxon>Eukaryota</taxon>
        <taxon>Fungi</taxon>
        <taxon>Dikarya</taxon>
        <taxon>Ascomycota</taxon>
        <taxon>Pezizomycotina</taxon>
        <taxon>Sordariomycetes</taxon>
        <taxon>Xylariomycetidae</taxon>
        <taxon>Amphisphaeriales</taxon>
        <taxon>Apiosporaceae</taxon>
        <taxon>Apiospora</taxon>
    </lineage>
</organism>
<protein>
    <submittedName>
        <fullName evidence="1">Uncharacterized protein</fullName>
    </submittedName>
</protein>
<sequence>MSSQKGVRTWQLWYWYCTPLESQSNVGQDEAPNPHHPSFMRNHRASIADDDSTADYQQPPNGLHNQVGTCARDEYHATWKFSETPDEALPIAHDEEYVTGTGYCVGPPAGSPPIRVATHEALQPL</sequence>
<dbReference type="GeneID" id="92070884"/>
<dbReference type="RefSeq" id="XP_066706715.1">
    <property type="nucleotide sequence ID" value="XM_066837822.1"/>
</dbReference>
<keyword evidence="2" id="KW-1185">Reference proteome</keyword>
<accession>A0ABR1QXZ4</accession>
<evidence type="ECO:0000313" key="2">
    <source>
        <dbReference type="Proteomes" id="UP001391051"/>
    </source>
</evidence>
<dbReference type="Proteomes" id="UP001391051">
    <property type="component" value="Unassembled WGS sequence"/>
</dbReference>
<gene>
    <name evidence="1" type="ORF">PG986_001600</name>
</gene>
<evidence type="ECO:0000313" key="1">
    <source>
        <dbReference type="EMBL" id="KAK7967323.1"/>
    </source>
</evidence>
<dbReference type="EMBL" id="JAQQWE010000001">
    <property type="protein sequence ID" value="KAK7967323.1"/>
    <property type="molecule type" value="Genomic_DNA"/>
</dbReference>
<name>A0ABR1QXZ4_9PEZI</name>
<reference evidence="1 2" key="1">
    <citation type="submission" date="2023-01" db="EMBL/GenBank/DDBJ databases">
        <title>Analysis of 21 Apiospora genomes using comparative genomics revels a genus with tremendous synthesis potential of carbohydrate active enzymes and secondary metabolites.</title>
        <authorList>
            <person name="Sorensen T."/>
        </authorList>
    </citation>
    <scope>NUCLEOTIDE SEQUENCE [LARGE SCALE GENOMIC DNA]</scope>
    <source>
        <strain evidence="1 2">CBS 24483</strain>
    </source>
</reference>